<gene>
    <name evidence="1" type="ORF">DSO57_1004927</name>
</gene>
<name>A0ACC2T7Y8_9FUNG</name>
<comment type="caution">
    <text evidence="1">The sequence shown here is derived from an EMBL/GenBank/DDBJ whole genome shotgun (WGS) entry which is preliminary data.</text>
</comment>
<organism evidence="1 2">
    <name type="scientific">Entomophthora muscae</name>
    <dbReference type="NCBI Taxonomy" id="34485"/>
    <lineage>
        <taxon>Eukaryota</taxon>
        <taxon>Fungi</taxon>
        <taxon>Fungi incertae sedis</taxon>
        <taxon>Zoopagomycota</taxon>
        <taxon>Entomophthoromycotina</taxon>
        <taxon>Entomophthoromycetes</taxon>
        <taxon>Entomophthorales</taxon>
        <taxon>Entomophthoraceae</taxon>
        <taxon>Entomophthora</taxon>
    </lineage>
</organism>
<keyword evidence="2" id="KW-1185">Reference proteome</keyword>
<dbReference type="Proteomes" id="UP001165960">
    <property type="component" value="Unassembled WGS sequence"/>
</dbReference>
<dbReference type="EMBL" id="QTSX02003563">
    <property type="protein sequence ID" value="KAJ9070696.1"/>
    <property type="molecule type" value="Genomic_DNA"/>
</dbReference>
<evidence type="ECO:0000313" key="2">
    <source>
        <dbReference type="Proteomes" id="UP001165960"/>
    </source>
</evidence>
<accession>A0ACC2T7Y8</accession>
<sequence length="76" mass="8296">MVFELVQVKASEATFNEEVQGCPPVFSRPSVATEMDFLPANVYPTPQGTLIMVLHDVSNNIGHSAANFEVWAITSD</sequence>
<protein>
    <submittedName>
        <fullName evidence="1">Uncharacterized protein</fullName>
    </submittedName>
</protein>
<reference evidence="1" key="1">
    <citation type="submission" date="2022-04" db="EMBL/GenBank/DDBJ databases">
        <title>Genome of the entomopathogenic fungus Entomophthora muscae.</title>
        <authorList>
            <person name="Elya C."/>
            <person name="Lovett B.R."/>
            <person name="Lee E."/>
            <person name="Macias A.M."/>
            <person name="Hajek A.E."/>
            <person name="De Bivort B.L."/>
            <person name="Kasson M.T."/>
            <person name="De Fine Licht H.H."/>
            <person name="Stajich J.E."/>
        </authorList>
    </citation>
    <scope>NUCLEOTIDE SEQUENCE</scope>
    <source>
        <strain evidence="1">Berkeley</strain>
    </source>
</reference>
<proteinExistence type="predicted"/>
<evidence type="ECO:0000313" key="1">
    <source>
        <dbReference type="EMBL" id="KAJ9070696.1"/>
    </source>
</evidence>